<dbReference type="PROSITE" id="PS50112">
    <property type="entry name" value="PAS"/>
    <property type="match status" value="2"/>
</dbReference>
<dbReference type="CDD" id="cd01948">
    <property type="entry name" value="EAL"/>
    <property type="match status" value="1"/>
</dbReference>
<dbReference type="SUPFAM" id="SSF55073">
    <property type="entry name" value="Nucleotide cyclase"/>
    <property type="match status" value="1"/>
</dbReference>
<dbReference type="Proteomes" id="UP000003781">
    <property type="component" value="Unassembled WGS sequence"/>
</dbReference>
<dbReference type="PROSITE" id="PS50883">
    <property type="entry name" value="EAL"/>
    <property type="match status" value="1"/>
</dbReference>
<dbReference type="NCBIfam" id="TIGR00254">
    <property type="entry name" value="GGDEF"/>
    <property type="match status" value="1"/>
</dbReference>
<dbReference type="Gene3D" id="3.30.70.270">
    <property type="match status" value="1"/>
</dbReference>
<dbReference type="SUPFAM" id="SSF141868">
    <property type="entry name" value="EAL domain-like"/>
    <property type="match status" value="1"/>
</dbReference>
<dbReference type="InterPro" id="IPR035965">
    <property type="entry name" value="PAS-like_dom_sf"/>
</dbReference>
<feature type="domain" description="PAC" evidence="2">
    <location>
        <begin position="254"/>
        <end position="310"/>
    </location>
</feature>
<dbReference type="RefSeq" id="WP_008277815.1">
    <property type="nucleotide sequence ID" value="NZ_AAXW01000055.1"/>
</dbReference>
<evidence type="ECO:0000313" key="6">
    <source>
        <dbReference type="Proteomes" id="UP000003781"/>
    </source>
</evidence>
<dbReference type="InterPro" id="IPR000160">
    <property type="entry name" value="GGDEF_dom"/>
</dbReference>
<feature type="non-terminal residue" evidence="5">
    <location>
        <position position="822"/>
    </location>
</feature>
<dbReference type="AlphaFoldDB" id="A3IWQ8"/>
<dbReference type="EMBL" id="AAXW01000055">
    <property type="protein sequence ID" value="EAZ89063.1"/>
    <property type="molecule type" value="Genomic_DNA"/>
</dbReference>
<dbReference type="OrthoDB" id="9813903at2"/>
<dbReference type="Pfam" id="PF08448">
    <property type="entry name" value="PAS_4"/>
    <property type="match status" value="1"/>
</dbReference>
<dbReference type="InterPro" id="IPR029787">
    <property type="entry name" value="Nucleotide_cyclase"/>
</dbReference>
<dbReference type="Pfam" id="PF00563">
    <property type="entry name" value="EAL"/>
    <property type="match status" value="1"/>
</dbReference>
<dbReference type="NCBIfam" id="TIGR00229">
    <property type="entry name" value="sensory_box"/>
    <property type="match status" value="3"/>
</dbReference>
<evidence type="ECO:0000313" key="5">
    <source>
        <dbReference type="EMBL" id="EAZ89063.1"/>
    </source>
</evidence>
<gene>
    <name evidence="5" type="ORF">CY0110_08631</name>
</gene>
<dbReference type="InterPro" id="IPR000014">
    <property type="entry name" value="PAS"/>
</dbReference>
<feature type="domain" description="PAS" evidence="1">
    <location>
        <begin position="51"/>
        <end position="111"/>
    </location>
</feature>
<dbReference type="InterPro" id="IPR043128">
    <property type="entry name" value="Rev_trsase/Diguanyl_cyclase"/>
</dbReference>
<dbReference type="InterPro" id="IPR001633">
    <property type="entry name" value="EAL_dom"/>
</dbReference>
<dbReference type="PANTHER" id="PTHR44757">
    <property type="entry name" value="DIGUANYLATE CYCLASE DGCP"/>
    <property type="match status" value="1"/>
</dbReference>
<proteinExistence type="predicted"/>
<evidence type="ECO:0000259" key="4">
    <source>
        <dbReference type="PROSITE" id="PS50887"/>
    </source>
</evidence>
<sequence>MNDKSLKIDINRETWHKLHQYCQASGQVESEVLEQLILSLDQASILENSNKLEQFQQFSDKIPVPIILIQTVNAKINYVNPKALSILGFSLEKLLTTSLFDLCYKNDQKQLLRNQLKIGNLQGNCEVKIKKKNGDMIYASLFVQPLQWNKNLLMVSWCDITIRYQMEQELKEKTAFLQLVLDNIPQLIFWKDTNSVFLGCNRLWAKAAGYIEPEQVVSKTDYDIYHDPNNQHLDPPIQNLSYYRKQDLRVIETGEPELNFVEQKHNPEGQEVWYNTNKIPIKDNEGNIVGILGTIENITEQKLVERSLFEEKELAKVTLNSIGEAVITTNPQGIIEDFNPIAQQLTGFTIQEAIYQPIANILKLIDKTGKTNENLINKILQNSQNQPKRHTGILENKNGEKCEIDIVINLIRGQNNQILGTVLIFRDVTQASQLAHQLSWEASHDNLTGLANRRELEKQLSLAIESYKNEDVEHILCYLDLDQFKIINDTCGHVAGDELLKQVTNLLQTRVRSSDILARLGGDEFALLLKGCSLGKAKTIANNLRQLVKNFRFTWDNEIFSVGVSIGIVSINQEIQTITSVINAADSACYTAKSRGRNCVYVYKESDDEATKKIGQNQWIIRLNQALDENLFHLYSQKIVSIQSTEKVHHEVLLRLLDDSGNLVSPLAFFPSAERYNLMEEIDQWVISNFLKVYSEAYQKQSNLKKANFNHVHTINLSAISVKNDQLCNFIEEKLSYYNVNPKHLCFEITETTAITNLSQTIKLIEGIKQLGCYFAIDDFGSGMSSLSYLKNLPVDYLKIDGNFVKHLADDSLNHCLVDCFH</sequence>
<keyword evidence="6" id="KW-1185">Reference proteome</keyword>
<dbReference type="CDD" id="cd01949">
    <property type="entry name" value="GGDEF"/>
    <property type="match status" value="1"/>
</dbReference>
<feature type="domain" description="EAL" evidence="3">
    <location>
        <begin position="616"/>
        <end position="822"/>
    </location>
</feature>
<protein>
    <submittedName>
        <fullName evidence="5">Diguanylate cyclase/phosphodiesterase (GGDEF &amp; EAL domains) with PAS/PAC sensor(S)</fullName>
    </submittedName>
</protein>
<dbReference type="Gene3D" id="3.20.20.450">
    <property type="entry name" value="EAL domain"/>
    <property type="match status" value="1"/>
</dbReference>
<evidence type="ECO:0000259" key="2">
    <source>
        <dbReference type="PROSITE" id="PS50113"/>
    </source>
</evidence>
<reference evidence="5 6" key="1">
    <citation type="submission" date="2007-03" db="EMBL/GenBank/DDBJ databases">
        <authorList>
            <person name="Stal L."/>
            <person name="Ferriera S."/>
            <person name="Johnson J."/>
            <person name="Kravitz S."/>
            <person name="Beeson K."/>
            <person name="Sutton G."/>
            <person name="Rogers Y.-H."/>
            <person name="Friedman R."/>
            <person name="Frazier M."/>
            <person name="Venter J.C."/>
        </authorList>
    </citation>
    <scope>NUCLEOTIDE SEQUENCE [LARGE SCALE GENOMIC DNA]</scope>
    <source>
        <strain evidence="5 6">CCY0110</strain>
    </source>
</reference>
<dbReference type="GO" id="GO:0006355">
    <property type="term" value="P:regulation of DNA-templated transcription"/>
    <property type="evidence" value="ECO:0007669"/>
    <property type="project" value="InterPro"/>
</dbReference>
<dbReference type="FunFam" id="3.30.70.270:FF:000001">
    <property type="entry name" value="Diguanylate cyclase domain protein"/>
    <property type="match status" value="1"/>
</dbReference>
<feature type="domain" description="GGDEF" evidence="4">
    <location>
        <begin position="472"/>
        <end position="605"/>
    </location>
</feature>
<dbReference type="InterPro" id="IPR035919">
    <property type="entry name" value="EAL_sf"/>
</dbReference>
<dbReference type="InterPro" id="IPR013767">
    <property type="entry name" value="PAS_fold"/>
</dbReference>
<dbReference type="CDD" id="cd00130">
    <property type="entry name" value="PAS"/>
    <property type="match status" value="2"/>
</dbReference>
<dbReference type="InterPro" id="IPR013656">
    <property type="entry name" value="PAS_4"/>
</dbReference>
<dbReference type="Gene3D" id="3.30.450.20">
    <property type="entry name" value="PAS domain"/>
    <property type="match status" value="3"/>
</dbReference>
<accession>A3IWQ8</accession>
<dbReference type="Pfam" id="PF00990">
    <property type="entry name" value="GGDEF"/>
    <property type="match status" value="1"/>
</dbReference>
<dbReference type="Pfam" id="PF00989">
    <property type="entry name" value="PAS"/>
    <property type="match status" value="1"/>
</dbReference>
<evidence type="ECO:0000259" key="3">
    <source>
        <dbReference type="PROSITE" id="PS50883"/>
    </source>
</evidence>
<dbReference type="SMART" id="SM00267">
    <property type="entry name" value="GGDEF"/>
    <property type="match status" value="1"/>
</dbReference>
<dbReference type="PROSITE" id="PS50887">
    <property type="entry name" value="GGDEF"/>
    <property type="match status" value="1"/>
</dbReference>
<evidence type="ECO:0000259" key="1">
    <source>
        <dbReference type="PROSITE" id="PS50112"/>
    </source>
</evidence>
<dbReference type="Pfam" id="PF13426">
    <property type="entry name" value="PAS_9"/>
    <property type="match status" value="1"/>
</dbReference>
<name>A3IWQ8_9CHRO</name>
<comment type="caution">
    <text evidence="5">The sequence shown here is derived from an EMBL/GenBank/DDBJ whole genome shotgun (WGS) entry which is preliminary data.</text>
</comment>
<organism evidence="5 6">
    <name type="scientific">Crocosphaera chwakensis CCY0110</name>
    <dbReference type="NCBI Taxonomy" id="391612"/>
    <lineage>
        <taxon>Bacteria</taxon>
        <taxon>Bacillati</taxon>
        <taxon>Cyanobacteriota</taxon>
        <taxon>Cyanophyceae</taxon>
        <taxon>Oscillatoriophycideae</taxon>
        <taxon>Chroococcales</taxon>
        <taxon>Aphanothecaceae</taxon>
        <taxon>Crocosphaera</taxon>
        <taxon>Crocosphaera chwakensis</taxon>
    </lineage>
</organism>
<dbReference type="InterPro" id="IPR000700">
    <property type="entry name" value="PAS-assoc_C"/>
</dbReference>
<dbReference type="SMART" id="SM00086">
    <property type="entry name" value="PAC"/>
    <property type="match status" value="3"/>
</dbReference>
<dbReference type="InterPro" id="IPR001610">
    <property type="entry name" value="PAC"/>
</dbReference>
<dbReference type="PROSITE" id="PS50113">
    <property type="entry name" value="PAC"/>
    <property type="match status" value="1"/>
</dbReference>
<dbReference type="SMART" id="SM00091">
    <property type="entry name" value="PAS"/>
    <property type="match status" value="3"/>
</dbReference>
<dbReference type="SUPFAM" id="SSF55785">
    <property type="entry name" value="PYP-like sensor domain (PAS domain)"/>
    <property type="match status" value="3"/>
</dbReference>
<dbReference type="eggNOG" id="COG5001">
    <property type="taxonomic scope" value="Bacteria"/>
</dbReference>
<dbReference type="InterPro" id="IPR052155">
    <property type="entry name" value="Biofilm_reg_signaling"/>
</dbReference>
<dbReference type="SMART" id="SM00052">
    <property type="entry name" value="EAL"/>
    <property type="match status" value="1"/>
</dbReference>
<feature type="domain" description="PAS" evidence="1">
    <location>
        <begin position="311"/>
        <end position="354"/>
    </location>
</feature>
<dbReference type="PANTHER" id="PTHR44757:SF4">
    <property type="entry name" value="DIGUANYLATE CYCLASE DGCE-RELATED"/>
    <property type="match status" value="1"/>
</dbReference>